<evidence type="ECO:0000256" key="2">
    <source>
        <dbReference type="RuleBase" id="RU362097"/>
    </source>
</evidence>
<keyword evidence="3" id="KW-0175">Coiled coil</keyword>
<dbReference type="NCBIfam" id="TIGR01845">
    <property type="entry name" value="outer_NodT"/>
    <property type="match status" value="1"/>
</dbReference>
<dbReference type="SUPFAM" id="SSF56954">
    <property type="entry name" value="Outer membrane efflux proteins (OEP)"/>
    <property type="match status" value="1"/>
</dbReference>
<keyword evidence="2" id="KW-1134">Transmembrane beta strand</keyword>
<sequence length="441" mass="49808">MVKAGNSKDTTNTALVKWREYFTDPTLISLIDTALHNNQELNITLYEINVAQAEVRARKGMYLPNVSVGAGAGAEKVGRYTRFGAVDQTTDIEPGKRIPEVLPDYQIGLNASWEVDIWKKLRNAKQAAVYKYLASIEGKNFMVTNLVAEIASNYFELLALDNQLDILKKNIDIQNNALKIVKMEKQSAKVTELAVRRFEAQVYYTQSLQFDIQQKIIEKENRINFLVGRYPTPIKRNAESFINIIPDTIYKGVPPQLLQNRADIKRAENDLAAAKLNVKVAKANFYPTLRLTGGIGYEAFNPKFIISSPESMMFSLAGTLVTPLINRNEIKAIYIGANAKQIQAVYNYERTILNAYIEVVNQLAKIDNLGKSYDLKFLQVQALNESVTISNGLFTSARADYMEVLLTQRDALESKMELIETKKEQINAMVYFYRALGGGWR</sequence>
<accession>A0A6N4SUD0</accession>
<dbReference type="InterPro" id="IPR003423">
    <property type="entry name" value="OMP_efflux"/>
</dbReference>
<dbReference type="GO" id="GO:0005886">
    <property type="term" value="C:plasma membrane"/>
    <property type="evidence" value="ECO:0007669"/>
    <property type="project" value="UniProtKB-SubCell"/>
</dbReference>
<protein>
    <submittedName>
        <fullName evidence="4">Outer membrane protein</fullName>
    </submittedName>
</protein>
<keyword evidence="2" id="KW-0812">Transmembrane</keyword>
<organism evidence="4 5">
    <name type="scientific">Cytophaga hutchinsonii (strain ATCC 33406 / DSM 1761 / CIP 103989 / NBRC 15051 / NCIMB 9469 / D465)</name>
    <dbReference type="NCBI Taxonomy" id="269798"/>
    <lineage>
        <taxon>Bacteria</taxon>
        <taxon>Pseudomonadati</taxon>
        <taxon>Bacteroidota</taxon>
        <taxon>Cytophagia</taxon>
        <taxon>Cytophagales</taxon>
        <taxon>Cytophagaceae</taxon>
        <taxon>Cytophaga</taxon>
    </lineage>
</organism>
<evidence type="ECO:0000313" key="4">
    <source>
        <dbReference type="EMBL" id="ABG60109.1"/>
    </source>
</evidence>
<keyword evidence="2" id="KW-0564">Palmitate</keyword>
<dbReference type="Pfam" id="PF02321">
    <property type="entry name" value="OEP"/>
    <property type="match status" value="2"/>
</dbReference>
<dbReference type="KEGG" id="chu:CHU_2861"/>
<dbReference type="GO" id="GO:0015562">
    <property type="term" value="F:efflux transmembrane transporter activity"/>
    <property type="evidence" value="ECO:0007669"/>
    <property type="project" value="InterPro"/>
</dbReference>
<comment type="subcellular location">
    <subcellularLocation>
        <location evidence="2">Cell membrane</location>
        <topology evidence="2">Lipid-anchor</topology>
    </subcellularLocation>
</comment>
<dbReference type="Gene3D" id="2.20.200.10">
    <property type="entry name" value="Outer membrane efflux proteins (OEP)"/>
    <property type="match status" value="1"/>
</dbReference>
<keyword evidence="2" id="KW-0449">Lipoprotein</keyword>
<feature type="coiled-coil region" evidence="3">
    <location>
        <begin position="257"/>
        <end position="284"/>
    </location>
</feature>
<dbReference type="InterPro" id="IPR010131">
    <property type="entry name" value="MdtP/NodT-like"/>
</dbReference>
<dbReference type="Gene3D" id="1.20.1600.10">
    <property type="entry name" value="Outer membrane efflux proteins (OEP)"/>
    <property type="match status" value="1"/>
</dbReference>
<dbReference type="Proteomes" id="UP000001822">
    <property type="component" value="Chromosome"/>
</dbReference>
<dbReference type="AlphaFoldDB" id="A0A6N4SUD0"/>
<name>A0A6N4SUD0_CYTH3</name>
<proteinExistence type="inferred from homology"/>
<feature type="coiled-coil region" evidence="3">
    <location>
        <begin position="402"/>
        <end position="429"/>
    </location>
</feature>
<evidence type="ECO:0000313" key="5">
    <source>
        <dbReference type="Proteomes" id="UP000001822"/>
    </source>
</evidence>
<gene>
    <name evidence="4" type="ordered locus">CHU_2861</name>
</gene>
<evidence type="ECO:0000256" key="3">
    <source>
        <dbReference type="SAM" id="Coils"/>
    </source>
</evidence>
<evidence type="ECO:0000256" key="1">
    <source>
        <dbReference type="ARBA" id="ARBA00007613"/>
    </source>
</evidence>
<keyword evidence="2" id="KW-0472">Membrane</keyword>
<reference evidence="4 5" key="1">
    <citation type="journal article" date="2007" name="Appl. Environ. Microbiol.">
        <title>Genome sequence of the cellulolytic gliding bacterium Cytophaga hutchinsonii.</title>
        <authorList>
            <person name="Xie G."/>
            <person name="Bruce D.C."/>
            <person name="Challacombe J.F."/>
            <person name="Chertkov O."/>
            <person name="Detter J.C."/>
            <person name="Gilna P."/>
            <person name="Han C.S."/>
            <person name="Lucas S."/>
            <person name="Misra M."/>
            <person name="Myers G.L."/>
            <person name="Richardson P."/>
            <person name="Tapia R."/>
            <person name="Thayer N."/>
            <person name="Thompson L.S."/>
            <person name="Brettin T.S."/>
            <person name="Henrissat B."/>
            <person name="Wilson D.B."/>
            <person name="McBride M.J."/>
        </authorList>
    </citation>
    <scope>NUCLEOTIDE SEQUENCE [LARGE SCALE GENOMIC DNA]</scope>
    <source>
        <strain evidence="5">ATCC 33406 / DSM 1761 / CIP 103989 / NBRC 15051 / NCIMB 9469 / D465</strain>
    </source>
</reference>
<comment type="similarity">
    <text evidence="1 2">Belongs to the outer membrane factor (OMF) (TC 1.B.17) family.</text>
</comment>
<dbReference type="PANTHER" id="PTHR30203:SF30">
    <property type="entry name" value="OUTER MEMBRANE PROTEIN-RELATED"/>
    <property type="match status" value="1"/>
</dbReference>
<dbReference type="PANTHER" id="PTHR30203">
    <property type="entry name" value="OUTER MEMBRANE CATION EFFLUX PROTEIN"/>
    <property type="match status" value="1"/>
</dbReference>
<dbReference type="EMBL" id="CP000383">
    <property type="protein sequence ID" value="ABG60109.1"/>
    <property type="molecule type" value="Genomic_DNA"/>
</dbReference>
<keyword evidence="5" id="KW-1185">Reference proteome</keyword>